<proteinExistence type="predicted"/>
<feature type="transmembrane region" description="Helical" evidence="1">
    <location>
        <begin position="245"/>
        <end position="265"/>
    </location>
</feature>
<dbReference type="EMBL" id="PVZG01000031">
    <property type="protein sequence ID" value="PRY19561.1"/>
    <property type="molecule type" value="Genomic_DNA"/>
</dbReference>
<dbReference type="AlphaFoldDB" id="A0A2T0REK5"/>
<feature type="transmembrane region" description="Helical" evidence="1">
    <location>
        <begin position="338"/>
        <end position="358"/>
    </location>
</feature>
<feature type="transmembrane region" description="Helical" evidence="1">
    <location>
        <begin position="87"/>
        <end position="107"/>
    </location>
</feature>
<keyword evidence="1" id="KW-0812">Transmembrane</keyword>
<keyword evidence="3" id="KW-1185">Reference proteome</keyword>
<keyword evidence="1" id="KW-0472">Membrane</keyword>
<name>A0A2T0REK5_9ACTN</name>
<feature type="transmembrane region" description="Helical" evidence="1">
    <location>
        <begin position="26"/>
        <end position="45"/>
    </location>
</feature>
<sequence>MTAVAAPPAPVAPADEVRRRRWPVHLVAAVAFTGLGLLVMGNFVGHPVDRVSDHLANDNTWFQWLLGHGAYSVRHLENPLFSVRQNYPVGVNIMANTSVLGVTIPLAPVTMLFGVRIAYLVWMVLALAGTAFSAYYVLQRWVVRSPVAAVLGGAFAGFAPGVVHHGNGQPNFVSNFALPFIVVAVMRLGVTGRWLRDGIVLGLLVTYQVFVNEEILVVTAGACGVAVLGYALLSPRAARERARHFAAALAVTAVVAGTLCAYPLWFQFNGPGTFTALPHYHAWGEDPVAYVTFSRDTLAGDASVERTIGRTEQNSWFGWPLVLVVLAAVGALIRRSMLVRVATFTAAVLAIFSMGPKLRWAGQLTDLPGVWHWIPDDLPVFGLLTPSRITFGVVGFVALMIAVAYDAAERVRGILSGVAMLAVIAALVPLIPTPLPARVDARPPQFITSGAWRDYVPPGHSLIPLPLPDDAGGRDSLSWAAWERSEFPVPEGYFLAPDADGIGQAGVEPSVLTTVVSDATRRGKIAQVTPELRAAVRVDIARFRGSVLVLRALPGYEPLRRMVDELVGPGEQFGDAWVWRVG</sequence>
<evidence type="ECO:0000313" key="2">
    <source>
        <dbReference type="EMBL" id="PRY19561.1"/>
    </source>
</evidence>
<feature type="transmembrane region" description="Helical" evidence="1">
    <location>
        <begin position="215"/>
        <end position="233"/>
    </location>
</feature>
<feature type="transmembrane region" description="Helical" evidence="1">
    <location>
        <begin position="414"/>
        <end position="432"/>
    </location>
</feature>
<dbReference type="Proteomes" id="UP000239209">
    <property type="component" value="Unassembled WGS sequence"/>
</dbReference>
<organism evidence="2 3">
    <name type="scientific">Pseudosporangium ferrugineum</name>
    <dbReference type="NCBI Taxonomy" id="439699"/>
    <lineage>
        <taxon>Bacteria</taxon>
        <taxon>Bacillati</taxon>
        <taxon>Actinomycetota</taxon>
        <taxon>Actinomycetes</taxon>
        <taxon>Micromonosporales</taxon>
        <taxon>Micromonosporaceae</taxon>
        <taxon>Pseudosporangium</taxon>
    </lineage>
</organism>
<feature type="transmembrane region" description="Helical" evidence="1">
    <location>
        <begin position="316"/>
        <end position="333"/>
    </location>
</feature>
<evidence type="ECO:0000256" key="1">
    <source>
        <dbReference type="SAM" id="Phobius"/>
    </source>
</evidence>
<keyword evidence="1" id="KW-1133">Transmembrane helix</keyword>
<dbReference type="RefSeq" id="WP_106131011.1">
    <property type="nucleotide sequence ID" value="NZ_PVZG01000031.1"/>
</dbReference>
<accession>A0A2T0REK5</accession>
<dbReference type="OrthoDB" id="3320248at2"/>
<evidence type="ECO:0008006" key="4">
    <source>
        <dbReference type="Google" id="ProtNLM"/>
    </source>
</evidence>
<feature type="transmembrane region" description="Helical" evidence="1">
    <location>
        <begin position="119"/>
        <end position="138"/>
    </location>
</feature>
<feature type="transmembrane region" description="Helical" evidence="1">
    <location>
        <begin position="144"/>
        <end position="163"/>
    </location>
</feature>
<protein>
    <recommendedName>
        <fullName evidence="4">Glycosyl transferase</fullName>
    </recommendedName>
</protein>
<reference evidence="2 3" key="1">
    <citation type="submission" date="2018-03" db="EMBL/GenBank/DDBJ databases">
        <title>Genomic Encyclopedia of Archaeal and Bacterial Type Strains, Phase II (KMG-II): from individual species to whole genera.</title>
        <authorList>
            <person name="Goeker M."/>
        </authorList>
    </citation>
    <scope>NUCLEOTIDE SEQUENCE [LARGE SCALE GENOMIC DNA]</scope>
    <source>
        <strain evidence="2 3">DSM 45348</strain>
    </source>
</reference>
<gene>
    <name evidence="2" type="ORF">CLV70_13120</name>
</gene>
<feature type="transmembrane region" description="Helical" evidence="1">
    <location>
        <begin position="175"/>
        <end position="195"/>
    </location>
</feature>
<feature type="transmembrane region" description="Helical" evidence="1">
    <location>
        <begin position="378"/>
        <end position="402"/>
    </location>
</feature>
<evidence type="ECO:0000313" key="3">
    <source>
        <dbReference type="Proteomes" id="UP000239209"/>
    </source>
</evidence>
<comment type="caution">
    <text evidence="2">The sequence shown here is derived from an EMBL/GenBank/DDBJ whole genome shotgun (WGS) entry which is preliminary data.</text>
</comment>